<organism evidence="2 3">
    <name type="scientific">Ornatilinea apprima</name>
    <dbReference type="NCBI Taxonomy" id="1134406"/>
    <lineage>
        <taxon>Bacteria</taxon>
        <taxon>Bacillati</taxon>
        <taxon>Chloroflexota</taxon>
        <taxon>Anaerolineae</taxon>
        <taxon>Anaerolineales</taxon>
        <taxon>Anaerolineaceae</taxon>
        <taxon>Ornatilinea</taxon>
    </lineage>
</organism>
<dbReference type="RefSeq" id="WP_075064425.1">
    <property type="nucleotide sequence ID" value="NZ_LGCL01000044.1"/>
</dbReference>
<dbReference type="OrthoDB" id="166157at2"/>
<gene>
    <name evidence="2" type="ORF">ADN00_17965</name>
</gene>
<dbReference type="EMBL" id="LGCL01000044">
    <property type="protein sequence ID" value="KPL70763.1"/>
    <property type="molecule type" value="Genomic_DNA"/>
</dbReference>
<feature type="region of interest" description="Disordered" evidence="1">
    <location>
        <begin position="57"/>
        <end position="76"/>
    </location>
</feature>
<dbReference type="Proteomes" id="UP000050417">
    <property type="component" value="Unassembled WGS sequence"/>
</dbReference>
<evidence type="ECO:0000313" key="3">
    <source>
        <dbReference type="Proteomes" id="UP000050417"/>
    </source>
</evidence>
<evidence type="ECO:0000313" key="2">
    <source>
        <dbReference type="EMBL" id="KPL70763.1"/>
    </source>
</evidence>
<comment type="caution">
    <text evidence="2">The sequence shown here is derived from an EMBL/GenBank/DDBJ whole genome shotgun (WGS) entry which is preliminary data.</text>
</comment>
<keyword evidence="3" id="KW-1185">Reference proteome</keyword>
<evidence type="ECO:0000256" key="1">
    <source>
        <dbReference type="SAM" id="MobiDB-lite"/>
    </source>
</evidence>
<name>A0A0P6X708_9CHLR</name>
<feature type="compositionally biased region" description="Basic and acidic residues" evidence="1">
    <location>
        <begin position="66"/>
        <end position="76"/>
    </location>
</feature>
<protein>
    <submittedName>
        <fullName evidence="2">Uncharacterized protein</fullName>
    </submittedName>
</protein>
<reference evidence="2 3" key="1">
    <citation type="submission" date="2015-07" db="EMBL/GenBank/DDBJ databases">
        <title>Genome sequence of Ornatilinea apprima DSM 23815.</title>
        <authorList>
            <person name="Hemp J."/>
            <person name="Ward L.M."/>
            <person name="Pace L.A."/>
            <person name="Fischer W.W."/>
        </authorList>
    </citation>
    <scope>NUCLEOTIDE SEQUENCE [LARGE SCALE GENOMIC DNA]</scope>
    <source>
        <strain evidence="2 3">P3M-1</strain>
    </source>
</reference>
<sequence>MPKKNSPTKPVRSFRLSLECVRQLKDLAGNMARSEGDVIEISIDRMYREELRFGNLTIGEGENPEDNYKVDQHEEE</sequence>
<accession>A0A0P6X708</accession>
<dbReference type="AlphaFoldDB" id="A0A0P6X708"/>
<proteinExistence type="predicted"/>